<protein>
    <recommendedName>
        <fullName evidence="4">Alpha/beta hydrolase</fullName>
    </recommendedName>
</protein>
<sequence length="540" mass="58647">MTHLRLLGLLLISLLLSGCAQFTPYRVALPAGSAPTGVDCEVSALLTDGSAAPTTLPPCETANTTLPAPALQHRHYTSTFRDKTGAADPADKGDYFLSFVEFDDQGWFADRRQMDALFTLLADLKRKSRETLIYVYAHGWKHNASPCDNNVVCFSRLVERLDLAEKKIRSDDPATQRAVVGVYLGWRGLPFGTALNNLSFWSRKDTAARVGRGGVFELLTRLNDYRDSRQFGKTADPLRTQLVITGHSFGGLVVYSALSHALMERAARTGDAAAGTQYVKVKSFGDFVMLVNPAFEGSLYEPLFHIATQRCYEPTQRPTMMIVTSEADAATRLAFPAGRAMNSVLQHAKSPAQLASMRQTIGHNARYITHDLIDETTGGTPPHVVDTSDCGCPYLEPTANWGQQGLLQLMGGVFAVQAGQNQYGGDDDPSKNPLSLKAVPSPSGSASYAANYPFLVVKTGEKVIPDHNAIYNERFTTFTQVFMLSHVLNGTPLPSDKGKLQCLPDPETLARHGENGLFPPGLSCLDEQGQACASSGMPRP</sequence>
<dbReference type="AlphaFoldDB" id="A0A557R0N5"/>
<dbReference type="OrthoDB" id="8437309at2"/>
<reference evidence="2 3" key="1">
    <citation type="submission" date="2019-07" db="EMBL/GenBank/DDBJ databases">
        <title>The pathways for chlorine oxyanion respiration interact through the shared metabolite chlorate.</title>
        <authorList>
            <person name="Barnum T.P."/>
            <person name="Cheng Y."/>
            <person name="Hill K.A."/>
            <person name="Lucas L.N."/>
            <person name="Carlson H.K."/>
            <person name="Coates J.D."/>
        </authorList>
    </citation>
    <scope>NUCLEOTIDE SEQUENCE [LARGE SCALE GENOMIC DNA]</scope>
    <source>
        <strain evidence="2 3">SFB-3</strain>
    </source>
</reference>
<name>A0A557R0N5_9RHOO</name>
<dbReference type="Proteomes" id="UP000319502">
    <property type="component" value="Unassembled WGS sequence"/>
</dbReference>
<organism evidence="2 3">
    <name type="scientific">Denitromonas halophila</name>
    <dbReference type="NCBI Taxonomy" id="1629404"/>
    <lineage>
        <taxon>Bacteria</taxon>
        <taxon>Pseudomonadati</taxon>
        <taxon>Pseudomonadota</taxon>
        <taxon>Betaproteobacteria</taxon>
        <taxon>Rhodocyclales</taxon>
        <taxon>Zoogloeaceae</taxon>
        <taxon>Denitromonas</taxon>
    </lineage>
</organism>
<feature type="signal peptide" evidence="1">
    <location>
        <begin position="1"/>
        <end position="22"/>
    </location>
</feature>
<dbReference type="PROSITE" id="PS51257">
    <property type="entry name" value="PROKAR_LIPOPROTEIN"/>
    <property type="match status" value="1"/>
</dbReference>
<accession>A0A557R0N5</accession>
<keyword evidence="3" id="KW-1185">Reference proteome</keyword>
<evidence type="ECO:0000313" key="3">
    <source>
        <dbReference type="Proteomes" id="UP000319502"/>
    </source>
</evidence>
<dbReference type="RefSeq" id="WP_144308250.1">
    <property type="nucleotide sequence ID" value="NZ_VMNK01000003.1"/>
</dbReference>
<comment type="caution">
    <text evidence="2">The sequence shown here is derived from an EMBL/GenBank/DDBJ whole genome shotgun (WGS) entry which is preliminary data.</text>
</comment>
<evidence type="ECO:0000313" key="2">
    <source>
        <dbReference type="EMBL" id="TVO58725.1"/>
    </source>
</evidence>
<feature type="chain" id="PRO_5021701989" description="Alpha/beta hydrolase" evidence="1">
    <location>
        <begin position="23"/>
        <end position="540"/>
    </location>
</feature>
<evidence type="ECO:0000256" key="1">
    <source>
        <dbReference type="SAM" id="SignalP"/>
    </source>
</evidence>
<proteinExistence type="predicted"/>
<gene>
    <name evidence="2" type="ORF">FHP91_03425</name>
</gene>
<evidence type="ECO:0008006" key="4">
    <source>
        <dbReference type="Google" id="ProtNLM"/>
    </source>
</evidence>
<keyword evidence="1" id="KW-0732">Signal</keyword>
<dbReference type="EMBL" id="VMNK01000003">
    <property type="protein sequence ID" value="TVO58725.1"/>
    <property type="molecule type" value="Genomic_DNA"/>
</dbReference>